<accession>A0A0E9VET1</accession>
<dbReference type="EMBL" id="GBXM01032869">
    <property type="protein sequence ID" value="JAH75708.1"/>
    <property type="molecule type" value="Transcribed_RNA"/>
</dbReference>
<reference evidence="1" key="2">
    <citation type="journal article" date="2015" name="Fish Shellfish Immunol.">
        <title>Early steps in the European eel (Anguilla anguilla)-Vibrio vulnificus interaction in the gills: Role of the RtxA13 toxin.</title>
        <authorList>
            <person name="Callol A."/>
            <person name="Pajuelo D."/>
            <person name="Ebbesson L."/>
            <person name="Teles M."/>
            <person name="MacKenzie S."/>
            <person name="Amaro C."/>
        </authorList>
    </citation>
    <scope>NUCLEOTIDE SEQUENCE</scope>
</reference>
<organism evidence="1">
    <name type="scientific">Anguilla anguilla</name>
    <name type="common">European freshwater eel</name>
    <name type="synonym">Muraena anguilla</name>
    <dbReference type="NCBI Taxonomy" id="7936"/>
    <lineage>
        <taxon>Eukaryota</taxon>
        <taxon>Metazoa</taxon>
        <taxon>Chordata</taxon>
        <taxon>Craniata</taxon>
        <taxon>Vertebrata</taxon>
        <taxon>Euteleostomi</taxon>
        <taxon>Actinopterygii</taxon>
        <taxon>Neopterygii</taxon>
        <taxon>Teleostei</taxon>
        <taxon>Anguilliformes</taxon>
        <taxon>Anguillidae</taxon>
        <taxon>Anguilla</taxon>
    </lineage>
</organism>
<evidence type="ECO:0000313" key="1">
    <source>
        <dbReference type="EMBL" id="JAH75708.1"/>
    </source>
</evidence>
<name>A0A0E9VET1_ANGAN</name>
<proteinExistence type="predicted"/>
<dbReference type="AlphaFoldDB" id="A0A0E9VET1"/>
<sequence length="31" mass="3500">MCVARYLNTAVGLLHFYTAYQAARMKIFCGS</sequence>
<protein>
    <submittedName>
        <fullName evidence="1">Uncharacterized protein</fullName>
    </submittedName>
</protein>
<reference evidence="1" key="1">
    <citation type="submission" date="2014-11" db="EMBL/GenBank/DDBJ databases">
        <authorList>
            <person name="Amaro Gonzalez C."/>
        </authorList>
    </citation>
    <scope>NUCLEOTIDE SEQUENCE</scope>
</reference>